<proteinExistence type="predicted"/>
<dbReference type="OrthoDB" id="418728at2"/>
<dbReference type="Proteomes" id="UP000239576">
    <property type="component" value="Unassembled WGS sequence"/>
</dbReference>
<dbReference type="SUPFAM" id="SSF56281">
    <property type="entry name" value="Metallo-hydrolase/oxidoreductase"/>
    <property type="match status" value="1"/>
</dbReference>
<evidence type="ECO:0000313" key="2">
    <source>
        <dbReference type="Proteomes" id="UP000239576"/>
    </source>
</evidence>
<comment type="caution">
    <text evidence="1">The sequence shown here is derived from an EMBL/GenBank/DDBJ whole genome shotgun (WGS) entry which is preliminary data.</text>
</comment>
<accession>A0A2T1EBN5</accession>
<dbReference type="PANTHER" id="PTHR30619:SF1">
    <property type="entry name" value="RECOMBINATION PROTEIN 2"/>
    <property type="match status" value="1"/>
</dbReference>
<dbReference type="InterPro" id="IPR052159">
    <property type="entry name" value="Competence_DNA_uptake"/>
</dbReference>
<organism evidence="1 2">
    <name type="scientific">Stenomitos frigidus ULC18</name>
    <dbReference type="NCBI Taxonomy" id="2107698"/>
    <lineage>
        <taxon>Bacteria</taxon>
        <taxon>Bacillati</taxon>
        <taxon>Cyanobacteriota</taxon>
        <taxon>Cyanophyceae</taxon>
        <taxon>Leptolyngbyales</taxon>
        <taxon>Leptolyngbyaceae</taxon>
        <taxon>Stenomitos</taxon>
    </lineage>
</organism>
<gene>
    <name evidence="1" type="ORF">C7B82_09485</name>
</gene>
<dbReference type="RefSeq" id="WP_106256061.1">
    <property type="nucleotide sequence ID" value="NZ_CAWNSW010000027.1"/>
</dbReference>
<sequence length="282" mass="32038">MLDIKIFDVDHGFCAAIDTGDRHTILLDCGYNVRTGFRPAQHIFQQRHRFLDGVILPTYSQGHLAGITALLDQCFEHGLPVNFLIANPSLDATHFPGLTLPMQHFNNVLSMTVKAHPECSQISHSMTLNDIKMTFFWNQYPDCQNVHNLSLVTFLSYRDLHVIFPGDLEVEGWQALLQCHDFRDRLKKVNAFIAADHGREEGYCSDVFNVCSPEVIIISNQAEQALSPQLLRRYESHVKASRFNMSEKPLLTTHEDGAITITKYLDAACRVSTQPKVQPSWR</sequence>
<keyword evidence="2" id="KW-1185">Reference proteome</keyword>
<protein>
    <recommendedName>
        <fullName evidence="3">MBL fold metallo-hydrolase</fullName>
    </recommendedName>
</protein>
<evidence type="ECO:0008006" key="3">
    <source>
        <dbReference type="Google" id="ProtNLM"/>
    </source>
</evidence>
<dbReference type="AlphaFoldDB" id="A0A2T1EBN5"/>
<evidence type="ECO:0000313" key="1">
    <source>
        <dbReference type="EMBL" id="PSB30176.1"/>
    </source>
</evidence>
<reference evidence="1 2" key="2">
    <citation type="submission" date="2018-03" db="EMBL/GenBank/DDBJ databases">
        <title>The ancient ancestry and fast evolution of plastids.</title>
        <authorList>
            <person name="Moore K.R."/>
            <person name="Magnabosco C."/>
            <person name="Momper L."/>
            <person name="Gold D.A."/>
            <person name="Bosak T."/>
            <person name="Fournier G.P."/>
        </authorList>
    </citation>
    <scope>NUCLEOTIDE SEQUENCE [LARGE SCALE GENOMIC DNA]</scope>
    <source>
        <strain evidence="1 2">ULC18</strain>
    </source>
</reference>
<dbReference type="EMBL" id="PVWK01000055">
    <property type="protein sequence ID" value="PSB30176.1"/>
    <property type="molecule type" value="Genomic_DNA"/>
</dbReference>
<reference evidence="2" key="1">
    <citation type="submission" date="2018-02" db="EMBL/GenBank/DDBJ databases">
        <authorList>
            <person name="Moore K."/>
            <person name="Momper L."/>
        </authorList>
    </citation>
    <scope>NUCLEOTIDE SEQUENCE [LARGE SCALE GENOMIC DNA]</scope>
    <source>
        <strain evidence="2">ULC18</strain>
    </source>
</reference>
<dbReference type="PANTHER" id="PTHR30619">
    <property type="entry name" value="DNA INTERNALIZATION/COMPETENCE PROTEIN COMEC/REC2"/>
    <property type="match status" value="1"/>
</dbReference>
<name>A0A2T1EBN5_9CYAN</name>
<dbReference type="InterPro" id="IPR036866">
    <property type="entry name" value="RibonucZ/Hydroxyglut_hydro"/>
</dbReference>
<dbReference type="Gene3D" id="3.60.15.10">
    <property type="entry name" value="Ribonuclease Z/Hydroxyacylglutathione hydrolase-like"/>
    <property type="match status" value="1"/>
</dbReference>